<accession>A0A0N0IXW6</accession>
<comment type="caution">
    <text evidence="4">The sequence shown here is derived from an EMBL/GenBank/DDBJ whole genome shotgun (WGS) entry which is preliminary data.</text>
</comment>
<dbReference type="OrthoDB" id="2168082at2"/>
<evidence type="ECO:0000259" key="3">
    <source>
        <dbReference type="PROSITE" id="PS50930"/>
    </source>
</evidence>
<sequence length="244" mass="28024">MKIRCITVDDEPLALNMISSFVRQTPFLELVAEFDNAIDALNYIQSNPVQLLLLDIQMADLTGMELARVLAADASKHKPFIIFTTAYSEFALEGYRVDAIDYVLKPFDYEDFITSISKVRKRIEQGNESPDIVPYDNQQFIFIKVDSQVIRLEINSILYIEGLKDYIRIHLVNGAKPMLSLMSLKKLEEKLTKSGFLRIHRSYIISFARVDALLKNSVKIGDKIIPVGATYKDEYDQFVDQWIK</sequence>
<dbReference type="InterPro" id="IPR007492">
    <property type="entry name" value="LytTR_DNA-bd_dom"/>
</dbReference>
<feature type="modified residue" description="4-aspartylphosphate" evidence="1">
    <location>
        <position position="55"/>
    </location>
</feature>
<proteinExistence type="predicted"/>
<dbReference type="AlphaFoldDB" id="A0A0N0IXW6"/>
<feature type="domain" description="Response regulatory" evidence="2">
    <location>
        <begin position="4"/>
        <end position="120"/>
    </location>
</feature>
<dbReference type="InterPro" id="IPR011006">
    <property type="entry name" value="CheY-like_superfamily"/>
</dbReference>
<keyword evidence="1" id="KW-0597">Phosphoprotein</keyword>
<dbReference type="GO" id="GO:0003677">
    <property type="term" value="F:DNA binding"/>
    <property type="evidence" value="ECO:0007669"/>
    <property type="project" value="InterPro"/>
</dbReference>
<feature type="domain" description="HTH LytTR-type" evidence="3">
    <location>
        <begin position="141"/>
        <end position="205"/>
    </location>
</feature>
<dbReference type="SMART" id="SM00448">
    <property type="entry name" value="REC"/>
    <property type="match status" value="1"/>
</dbReference>
<dbReference type="PATRIC" id="fig|253.9.peg.161"/>
<dbReference type="Pfam" id="PF00072">
    <property type="entry name" value="Response_reg"/>
    <property type="match status" value="1"/>
</dbReference>
<dbReference type="EMBL" id="LJOD01000001">
    <property type="protein sequence ID" value="KPE52584.1"/>
    <property type="molecule type" value="Genomic_DNA"/>
</dbReference>
<dbReference type="Gene3D" id="3.40.50.2300">
    <property type="match status" value="1"/>
</dbReference>
<dbReference type="RefSeq" id="WP_034870159.1">
    <property type="nucleotide sequence ID" value="NZ_LJOD01000001.1"/>
</dbReference>
<name>A0A0N0IXW6_CHRID</name>
<dbReference type="InterPro" id="IPR046947">
    <property type="entry name" value="LytR-like"/>
</dbReference>
<dbReference type="GO" id="GO:0000156">
    <property type="term" value="F:phosphorelay response regulator activity"/>
    <property type="evidence" value="ECO:0007669"/>
    <property type="project" value="InterPro"/>
</dbReference>
<evidence type="ECO:0000313" key="4">
    <source>
        <dbReference type="EMBL" id="KPE52584.1"/>
    </source>
</evidence>
<evidence type="ECO:0000256" key="1">
    <source>
        <dbReference type="PROSITE-ProRule" id="PRU00169"/>
    </source>
</evidence>
<dbReference type="Proteomes" id="UP000037953">
    <property type="component" value="Unassembled WGS sequence"/>
</dbReference>
<evidence type="ECO:0000259" key="2">
    <source>
        <dbReference type="PROSITE" id="PS50110"/>
    </source>
</evidence>
<reference evidence="5" key="2">
    <citation type="submission" date="2015-09" db="EMBL/GenBank/DDBJ databases">
        <title>Draft genome sequence of a multidrug-resistant Chryseobacterium indologenes isolate from Malaysia.</title>
        <authorList>
            <person name="Yu C.Y."/>
            <person name="Ang G.Y."/>
            <person name="Chan K.-G."/>
        </authorList>
    </citation>
    <scope>NUCLEOTIDE SEQUENCE [LARGE SCALE GENOMIC DNA]</scope>
    <source>
        <strain evidence="5">CI_885</strain>
    </source>
</reference>
<dbReference type="PROSITE" id="PS50930">
    <property type="entry name" value="HTH_LYTTR"/>
    <property type="match status" value="1"/>
</dbReference>
<dbReference type="PANTHER" id="PTHR37299:SF1">
    <property type="entry name" value="STAGE 0 SPORULATION PROTEIN A HOMOLOG"/>
    <property type="match status" value="1"/>
</dbReference>
<dbReference type="PROSITE" id="PS50110">
    <property type="entry name" value="RESPONSE_REGULATORY"/>
    <property type="match status" value="1"/>
</dbReference>
<organism evidence="4 5">
    <name type="scientific">Chryseobacterium indologenes</name>
    <name type="common">Flavobacterium indologenes</name>
    <dbReference type="NCBI Taxonomy" id="253"/>
    <lineage>
        <taxon>Bacteria</taxon>
        <taxon>Pseudomonadati</taxon>
        <taxon>Bacteroidota</taxon>
        <taxon>Flavobacteriia</taxon>
        <taxon>Flavobacteriales</taxon>
        <taxon>Weeksellaceae</taxon>
        <taxon>Chryseobacterium group</taxon>
        <taxon>Chryseobacterium</taxon>
    </lineage>
</organism>
<dbReference type="PANTHER" id="PTHR37299">
    <property type="entry name" value="TRANSCRIPTIONAL REGULATOR-RELATED"/>
    <property type="match status" value="1"/>
</dbReference>
<dbReference type="Pfam" id="PF04397">
    <property type="entry name" value="LytTR"/>
    <property type="match status" value="1"/>
</dbReference>
<dbReference type="InterPro" id="IPR001789">
    <property type="entry name" value="Sig_transdc_resp-reg_receiver"/>
</dbReference>
<protein>
    <submittedName>
        <fullName evidence="4">Chemotaxis protein CheY</fullName>
    </submittedName>
</protein>
<evidence type="ECO:0000313" key="5">
    <source>
        <dbReference type="Proteomes" id="UP000037953"/>
    </source>
</evidence>
<dbReference type="SMART" id="SM00850">
    <property type="entry name" value="LytTR"/>
    <property type="match status" value="1"/>
</dbReference>
<gene>
    <name evidence="4" type="ORF">AOB46_00750</name>
</gene>
<reference evidence="4 5" key="1">
    <citation type="journal article" date="2015" name="Genom Data">
        <title>Draft genome sequence of a multidrug-resistant Chryseobacterium indologenes isolate from Malaysia.</title>
        <authorList>
            <person name="Yu C.Y."/>
            <person name="Ang G.Y."/>
            <person name="Cheng H.J."/>
            <person name="Cheong Y.M."/>
            <person name="Yin W.F."/>
            <person name="Chan K.G."/>
        </authorList>
    </citation>
    <scope>NUCLEOTIDE SEQUENCE [LARGE SCALE GENOMIC DNA]</scope>
    <source>
        <strain evidence="4 5">CI_885</strain>
    </source>
</reference>
<dbReference type="Gene3D" id="2.40.50.1020">
    <property type="entry name" value="LytTr DNA-binding domain"/>
    <property type="match status" value="1"/>
</dbReference>
<dbReference type="SUPFAM" id="SSF52172">
    <property type="entry name" value="CheY-like"/>
    <property type="match status" value="1"/>
</dbReference>